<proteinExistence type="predicted"/>
<reference evidence="1" key="1">
    <citation type="submission" date="2013-07" db="EMBL/GenBank/DDBJ databases">
        <title>Midgut Transcriptome Profiling of Anoplphora glabripennis, a Lignocellulose Degrading, Wood-Boring Cerambycid.</title>
        <authorList>
            <person name="Scully E.D."/>
            <person name="Hoover K."/>
            <person name="Carlson J.E."/>
            <person name="Tien M."/>
            <person name="Geib S.M."/>
        </authorList>
    </citation>
    <scope>NUCLEOTIDE SEQUENCE</scope>
</reference>
<dbReference type="AlphaFoldDB" id="V5GK34"/>
<protein>
    <submittedName>
        <fullName evidence="1">Uncharacterized protein</fullName>
    </submittedName>
</protein>
<name>V5GK34_ANOGL</name>
<accession>V5GK34</accession>
<organism evidence="1">
    <name type="scientific">Anoplophora glabripennis</name>
    <name type="common">Asian longhorn beetle</name>
    <name type="synonym">Anoplophora nobilis</name>
    <dbReference type="NCBI Taxonomy" id="217634"/>
    <lineage>
        <taxon>Eukaryota</taxon>
        <taxon>Metazoa</taxon>
        <taxon>Ecdysozoa</taxon>
        <taxon>Arthropoda</taxon>
        <taxon>Hexapoda</taxon>
        <taxon>Insecta</taxon>
        <taxon>Pterygota</taxon>
        <taxon>Neoptera</taxon>
        <taxon>Endopterygota</taxon>
        <taxon>Coleoptera</taxon>
        <taxon>Polyphaga</taxon>
        <taxon>Cucujiformia</taxon>
        <taxon>Chrysomeloidea</taxon>
        <taxon>Cerambycidae</taxon>
        <taxon>Lamiinae</taxon>
        <taxon>Lamiini</taxon>
        <taxon>Anoplophora</taxon>
    </lineage>
</organism>
<dbReference type="EMBL" id="GALX01007673">
    <property type="protein sequence ID" value="JAB60793.1"/>
    <property type="molecule type" value="Transcribed_RNA"/>
</dbReference>
<feature type="non-terminal residue" evidence="1">
    <location>
        <position position="1"/>
    </location>
</feature>
<sequence length="117" mass="14290">ANFTSLYSSMLNTDWSFLCNLNDVNSAVDKFHEKLSEIIDANVPFYIQHARQFPRWYVSETIKNIKQKARAFKRYRKTHNEQYLREFNMLRRIIKFQVKRDYTRYVENIQISMKNEP</sequence>
<evidence type="ECO:0000313" key="1">
    <source>
        <dbReference type="EMBL" id="JAB60793.1"/>
    </source>
</evidence>
<feature type="non-terminal residue" evidence="1">
    <location>
        <position position="117"/>
    </location>
</feature>